<dbReference type="GO" id="GO:0008270">
    <property type="term" value="F:zinc ion binding"/>
    <property type="evidence" value="ECO:0007669"/>
    <property type="project" value="InterPro"/>
</dbReference>
<evidence type="ECO:0000256" key="5">
    <source>
        <dbReference type="ARBA" id="ARBA00023242"/>
    </source>
</evidence>
<feature type="domain" description="Zn(2)-C6 fungal-type" evidence="7">
    <location>
        <begin position="22"/>
        <end position="54"/>
    </location>
</feature>
<dbReference type="SMART" id="SM00066">
    <property type="entry name" value="GAL4"/>
    <property type="match status" value="1"/>
</dbReference>
<comment type="subcellular location">
    <subcellularLocation>
        <location evidence="1">Nucleus</location>
    </subcellularLocation>
</comment>
<dbReference type="GO" id="GO:0000981">
    <property type="term" value="F:DNA-binding transcription factor activity, RNA polymerase II-specific"/>
    <property type="evidence" value="ECO:0007669"/>
    <property type="project" value="InterPro"/>
</dbReference>
<dbReference type="SUPFAM" id="SSF57701">
    <property type="entry name" value="Zn2/Cys6 DNA-binding domain"/>
    <property type="match status" value="1"/>
</dbReference>
<keyword evidence="9" id="KW-1185">Reference proteome</keyword>
<sequence>MMNTPGTPSSAATPRSPSGNEACVQCRRIKRKCHRLESQSTCVRCQERNLDCTYKQAQRGRKPGKSIVDSTSIRDRSVSPSRSRRNAQDRAESLGSQPRTMGPDEVLSHPSSTLNGRSSPSPLATHFSLSRITKQGVEPTMGADGQPAGSLATAFDDQHIDAVGFDPSIAVSGIFSDPLTKGLLVGFEVEALFAFYFDALNDMIALLDPALHTPTYCRNSSGILFTSILTVAAKVTRPDLYPRLLAMCEEMSVNCFRTGSRDIGYIQSVILLAFWRQAHDSTAWIMFGHAIRLGFAIGLHRFARRPLPSDELQARLILDRERTWLRETIRCLAMQYQLPTTIPAESKYRARSWVEDHRQLMCPQDGFLATCLEVCQLFRLLADLPACQERPNQTDHLLQLINKEWLEWKSVWFTGNQLLTTGHALPTSQSDAHVSTTVIPLRPRQKSLMRFCDHVVRFHITERHWVGQTKSAPGSSGTALALMDCFDAAIEVVLSFATDLSDHGILPYAQDMVWIASSSAAIWIKRAFIEIPQTERDRAIHALQAAQTACVAVNRQPDDMPGFASRLMGRLLQDCRTELATTAIAPAELQPRRISQELSSGQGVVDARTANPSDYLFGVAPLDFADPFAFLDLSMGDDQELWHTLFPGNPS</sequence>
<keyword evidence="5" id="KW-0539">Nucleus</keyword>
<evidence type="ECO:0000256" key="2">
    <source>
        <dbReference type="ARBA" id="ARBA00023015"/>
    </source>
</evidence>
<evidence type="ECO:0000256" key="1">
    <source>
        <dbReference type="ARBA" id="ARBA00004123"/>
    </source>
</evidence>
<proteinExistence type="predicted"/>
<dbReference type="Pfam" id="PF00172">
    <property type="entry name" value="Zn_clus"/>
    <property type="match status" value="1"/>
</dbReference>
<gene>
    <name evidence="8" type="ORF">FFLO_01067</name>
</gene>
<dbReference type="PROSITE" id="PS00463">
    <property type="entry name" value="ZN2_CY6_FUNGAL_1"/>
    <property type="match status" value="1"/>
</dbReference>
<dbReference type="Gene3D" id="4.10.240.10">
    <property type="entry name" value="Zn(2)-C6 fungal-type DNA-binding domain"/>
    <property type="match status" value="1"/>
</dbReference>
<keyword evidence="2" id="KW-0805">Transcription regulation</keyword>
<dbReference type="InterPro" id="IPR051089">
    <property type="entry name" value="prtT"/>
</dbReference>
<organism evidence="8 9">
    <name type="scientific">Filobasidium floriforme</name>
    <dbReference type="NCBI Taxonomy" id="5210"/>
    <lineage>
        <taxon>Eukaryota</taxon>
        <taxon>Fungi</taxon>
        <taxon>Dikarya</taxon>
        <taxon>Basidiomycota</taxon>
        <taxon>Agaricomycotina</taxon>
        <taxon>Tremellomycetes</taxon>
        <taxon>Filobasidiales</taxon>
        <taxon>Filobasidiaceae</taxon>
        <taxon>Filobasidium</taxon>
    </lineage>
</organism>
<evidence type="ECO:0000259" key="7">
    <source>
        <dbReference type="PROSITE" id="PS50048"/>
    </source>
</evidence>
<protein>
    <recommendedName>
        <fullName evidence="7">Zn(2)-C6 fungal-type domain-containing protein</fullName>
    </recommendedName>
</protein>
<dbReference type="PANTHER" id="PTHR31845">
    <property type="entry name" value="FINGER DOMAIN PROTEIN, PUTATIVE-RELATED"/>
    <property type="match status" value="1"/>
</dbReference>
<accession>A0A8K0JQN6</accession>
<keyword evidence="3" id="KW-0238">DNA-binding</keyword>
<reference evidence="8" key="1">
    <citation type="submission" date="2020-04" db="EMBL/GenBank/DDBJ databases">
        <title>Analysis of mating type loci in Filobasidium floriforme.</title>
        <authorList>
            <person name="Nowrousian M."/>
        </authorList>
    </citation>
    <scope>NUCLEOTIDE SEQUENCE</scope>
    <source>
        <strain evidence="8">CBS 6242</strain>
    </source>
</reference>
<evidence type="ECO:0000256" key="3">
    <source>
        <dbReference type="ARBA" id="ARBA00023125"/>
    </source>
</evidence>
<feature type="compositionally biased region" description="Polar residues" evidence="6">
    <location>
        <begin position="109"/>
        <end position="122"/>
    </location>
</feature>
<dbReference type="GO" id="GO:0000976">
    <property type="term" value="F:transcription cis-regulatory region binding"/>
    <property type="evidence" value="ECO:0007669"/>
    <property type="project" value="TreeGrafter"/>
</dbReference>
<feature type="compositionally biased region" description="Low complexity" evidence="6">
    <location>
        <begin position="1"/>
        <end position="19"/>
    </location>
</feature>
<keyword evidence="4" id="KW-0804">Transcription</keyword>
<comment type="caution">
    <text evidence="8">The sequence shown here is derived from an EMBL/GenBank/DDBJ whole genome shotgun (WGS) entry which is preliminary data.</text>
</comment>
<dbReference type="InterPro" id="IPR036864">
    <property type="entry name" value="Zn2-C6_fun-type_DNA-bd_sf"/>
</dbReference>
<dbReference type="EMBL" id="JABELV010000014">
    <property type="protein sequence ID" value="KAG7570973.1"/>
    <property type="molecule type" value="Genomic_DNA"/>
</dbReference>
<dbReference type="PANTHER" id="PTHR31845:SF17">
    <property type="entry name" value="ZN(II)2CYS6 TRANSCRIPTION FACTOR (EUROFUNG)"/>
    <property type="match status" value="1"/>
</dbReference>
<evidence type="ECO:0000313" key="9">
    <source>
        <dbReference type="Proteomes" id="UP000812966"/>
    </source>
</evidence>
<dbReference type="GO" id="GO:0005634">
    <property type="term" value="C:nucleus"/>
    <property type="evidence" value="ECO:0007669"/>
    <property type="project" value="UniProtKB-SubCell"/>
</dbReference>
<name>A0A8K0JQN6_9TREE</name>
<dbReference type="InterPro" id="IPR001138">
    <property type="entry name" value="Zn2Cys6_DnaBD"/>
</dbReference>
<dbReference type="Proteomes" id="UP000812966">
    <property type="component" value="Unassembled WGS sequence"/>
</dbReference>
<dbReference type="CDD" id="cd12148">
    <property type="entry name" value="fungal_TF_MHR"/>
    <property type="match status" value="1"/>
</dbReference>
<dbReference type="PROSITE" id="PS50048">
    <property type="entry name" value="ZN2_CY6_FUNGAL_2"/>
    <property type="match status" value="1"/>
</dbReference>
<feature type="region of interest" description="Disordered" evidence="6">
    <location>
        <begin position="1"/>
        <end position="21"/>
    </location>
</feature>
<dbReference type="CDD" id="cd00067">
    <property type="entry name" value="GAL4"/>
    <property type="match status" value="1"/>
</dbReference>
<evidence type="ECO:0000256" key="4">
    <source>
        <dbReference type="ARBA" id="ARBA00023163"/>
    </source>
</evidence>
<evidence type="ECO:0000256" key="6">
    <source>
        <dbReference type="SAM" id="MobiDB-lite"/>
    </source>
</evidence>
<dbReference type="AlphaFoldDB" id="A0A8K0JQN6"/>
<feature type="region of interest" description="Disordered" evidence="6">
    <location>
        <begin position="56"/>
        <end position="122"/>
    </location>
</feature>
<evidence type="ECO:0000313" key="8">
    <source>
        <dbReference type="EMBL" id="KAG7570973.1"/>
    </source>
</evidence>